<dbReference type="Proteomes" id="UP000634004">
    <property type="component" value="Unassembled WGS sequence"/>
</dbReference>
<dbReference type="PROSITE" id="PS50850">
    <property type="entry name" value="MFS"/>
    <property type="match status" value="1"/>
</dbReference>
<dbReference type="InterPro" id="IPR036259">
    <property type="entry name" value="MFS_trans_sf"/>
</dbReference>
<dbReference type="Gene3D" id="1.20.1250.20">
    <property type="entry name" value="MFS general substrate transporter like domains"/>
    <property type="match status" value="1"/>
</dbReference>
<evidence type="ECO:0000256" key="7">
    <source>
        <dbReference type="SAM" id="Phobius"/>
    </source>
</evidence>
<feature type="domain" description="Major facilitator superfamily (MFS) profile" evidence="8">
    <location>
        <begin position="15"/>
        <end position="454"/>
    </location>
</feature>
<evidence type="ECO:0000256" key="1">
    <source>
        <dbReference type="ARBA" id="ARBA00004127"/>
    </source>
</evidence>
<protein>
    <recommendedName>
        <fullName evidence="8">Major facilitator superfamily (MFS) profile domain-containing protein</fullName>
    </recommendedName>
</protein>
<feature type="transmembrane region" description="Helical" evidence="7">
    <location>
        <begin position="171"/>
        <end position="190"/>
    </location>
</feature>
<evidence type="ECO:0000259" key="8">
    <source>
        <dbReference type="PROSITE" id="PS50850"/>
    </source>
</evidence>
<dbReference type="EMBL" id="BMZH01000003">
    <property type="protein sequence ID" value="GHA89551.1"/>
    <property type="molecule type" value="Genomic_DNA"/>
</dbReference>
<feature type="transmembrane region" description="Helical" evidence="7">
    <location>
        <begin position="56"/>
        <end position="73"/>
    </location>
</feature>
<keyword evidence="4 7" id="KW-0812">Transmembrane</keyword>
<feature type="transmembrane region" description="Helical" evidence="7">
    <location>
        <begin position="202"/>
        <end position="220"/>
    </location>
</feature>
<sequence length="464" mass="49425">MAAAGQPVGINRNRLFWLSCLSLIVTAMTFAIRAGILTQLSDEFALTDTQLGWVNGMAFLGFPLAMVVFGFLYNVLGPRLIMILAFLGHVLGLVLTIYAGGFLSLLISTFFIGFANGSVEAACNPMVADLYKDDKTKWLNRFHVWFPGGIVIGAVISYIMTNMGIGWQPQIAIMLVPTTIYGFMIFTTVFPDIDPDSKSMRLDAKSILLISAVFGLLVLIGTPNTLLAAVPGGILLPLILVLGLVYLLTFVLTGRHRDAILLVALMGIMSMTSTSELGTQQWVERILGSSGAQPMLILAMVTGIMAVGRFFAGPLIHALNPLGVLLLSAVMTTLGLFLMTIVSGGMVYLAAIVFAVGVCYFWPTMIGVTAQYVPRSGALGMSLVGAAGMFALTIWNPVIGGWIDAARMTAEETGLTGDAIEVAAGQGALSKLVLFPIILIVCFLILYLLRGRLAASADPIAEEG</sequence>
<feature type="transmembrane region" description="Helical" evidence="7">
    <location>
        <begin position="324"/>
        <end position="342"/>
    </location>
</feature>
<feature type="transmembrane region" description="Helical" evidence="7">
    <location>
        <begin position="144"/>
        <end position="165"/>
    </location>
</feature>
<organism evidence="9 10">
    <name type="scientific">Algimonas arctica</name>
    <dbReference type="NCBI Taxonomy" id="1479486"/>
    <lineage>
        <taxon>Bacteria</taxon>
        <taxon>Pseudomonadati</taxon>
        <taxon>Pseudomonadota</taxon>
        <taxon>Alphaproteobacteria</taxon>
        <taxon>Maricaulales</taxon>
        <taxon>Robiginitomaculaceae</taxon>
        <taxon>Algimonas</taxon>
    </lineage>
</organism>
<dbReference type="GO" id="GO:0022857">
    <property type="term" value="F:transmembrane transporter activity"/>
    <property type="evidence" value="ECO:0007669"/>
    <property type="project" value="InterPro"/>
</dbReference>
<name>A0A8J3CR43_9PROT</name>
<dbReference type="AlphaFoldDB" id="A0A8J3CR43"/>
<dbReference type="Pfam" id="PF07690">
    <property type="entry name" value="MFS_1"/>
    <property type="match status" value="1"/>
</dbReference>
<dbReference type="GO" id="GO:0012505">
    <property type="term" value="C:endomembrane system"/>
    <property type="evidence" value="ECO:0007669"/>
    <property type="project" value="UniProtKB-SubCell"/>
</dbReference>
<keyword evidence="10" id="KW-1185">Reference proteome</keyword>
<evidence type="ECO:0000256" key="5">
    <source>
        <dbReference type="ARBA" id="ARBA00022989"/>
    </source>
</evidence>
<reference evidence="9" key="2">
    <citation type="submission" date="2020-09" db="EMBL/GenBank/DDBJ databases">
        <authorList>
            <person name="Sun Q."/>
            <person name="Kim S."/>
        </authorList>
    </citation>
    <scope>NUCLEOTIDE SEQUENCE</scope>
    <source>
        <strain evidence="9">KCTC 32513</strain>
    </source>
</reference>
<dbReference type="PANTHER" id="PTHR23514">
    <property type="entry name" value="BYPASS OF STOP CODON PROTEIN 6"/>
    <property type="match status" value="1"/>
</dbReference>
<dbReference type="InterPro" id="IPR051788">
    <property type="entry name" value="MFS_Transporter"/>
</dbReference>
<dbReference type="SUPFAM" id="SSF103473">
    <property type="entry name" value="MFS general substrate transporter"/>
    <property type="match status" value="1"/>
</dbReference>
<feature type="transmembrane region" description="Helical" evidence="7">
    <location>
        <begin position="226"/>
        <end position="252"/>
    </location>
</feature>
<proteinExistence type="inferred from homology"/>
<accession>A0A8J3CR43</accession>
<reference evidence="9" key="1">
    <citation type="journal article" date="2014" name="Int. J. Syst. Evol. Microbiol.">
        <title>Complete genome sequence of Corynebacterium casei LMG S-19264T (=DSM 44701T), isolated from a smear-ripened cheese.</title>
        <authorList>
            <consortium name="US DOE Joint Genome Institute (JGI-PGF)"/>
            <person name="Walter F."/>
            <person name="Albersmeier A."/>
            <person name="Kalinowski J."/>
            <person name="Ruckert C."/>
        </authorList>
    </citation>
    <scope>NUCLEOTIDE SEQUENCE</scope>
    <source>
        <strain evidence="9">KCTC 32513</strain>
    </source>
</reference>
<feature type="transmembrane region" description="Helical" evidence="7">
    <location>
        <begin position="378"/>
        <end position="398"/>
    </location>
</feature>
<evidence type="ECO:0000256" key="3">
    <source>
        <dbReference type="ARBA" id="ARBA00022448"/>
    </source>
</evidence>
<evidence type="ECO:0000313" key="9">
    <source>
        <dbReference type="EMBL" id="GHA89551.1"/>
    </source>
</evidence>
<dbReference type="GO" id="GO:0016020">
    <property type="term" value="C:membrane"/>
    <property type="evidence" value="ECO:0007669"/>
    <property type="project" value="TreeGrafter"/>
</dbReference>
<keyword evidence="5 7" id="KW-1133">Transmembrane helix</keyword>
<evidence type="ECO:0000256" key="2">
    <source>
        <dbReference type="ARBA" id="ARBA00008335"/>
    </source>
</evidence>
<evidence type="ECO:0000313" key="10">
    <source>
        <dbReference type="Proteomes" id="UP000634004"/>
    </source>
</evidence>
<keyword evidence="3" id="KW-0813">Transport</keyword>
<feature type="transmembrane region" description="Helical" evidence="7">
    <location>
        <begin position="295"/>
        <end position="312"/>
    </location>
</feature>
<keyword evidence="6 7" id="KW-0472">Membrane</keyword>
<dbReference type="InterPro" id="IPR020846">
    <property type="entry name" value="MFS_dom"/>
</dbReference>
<comment type="similarity">
    <text evidence="2">Belongs to the major facilitator superfamily.</text>
</comment>
<feature type="transmembrane region" description="Helical" evidence="7">
    <location>
        <begin position="432"/>
        <end position="449"/>
    </location>
</feature>
<dbReference type="InterPro" id="IPR011701">
    <property type="entry name" value="MFS"/>
</dbReference>
<feature type="transmembrane region" description="Helical" evidence="7">
    <location>
        <begin position="348"/>
        <end position="366"/>
    </location>
</feature>
<evidence type="ECO:0000256" key="4">
    <source>
        <dbReference type="ARBA" id="ARBA00022692"/>
    </source>
</evidence>
<comment type="caution">
    <text evidence="9">The sequence shown here is derived from an EMBL/GenBank/DDBJ whole genome shotgun (WGS) entry which is preliminary data.</text>
</comment>
<evidence type="ECO:0000256" key="6">
    <source>
        <dbReference type="ARBA" id="ARBA00023136"/>
    </source>
</evidence>
<feature type="transmembrane region" description="Helical" evidence="7">
    <location>
        <begin position="15"/>
        <end position="36"/>
    </location>
</feature>
<feature type="transmembrane region" description="Helical" evidence="7">
    <location>
        <begin position="259"/>
        <end position="275"/>
    </location>
</feature>
<gene>
    <name evidence="9" type="ORF">GCM10009069_10870</name>
</gene>
<dbReference type="PANTHER" id="PTHR23514:SF3">
    <property type="entry name" value="BYPASS OF STOP CODON PROTEIN 6"/>
    <property type="match status" value="1"/>
</dbReference>
<comment type="subcellular location">
    <subcellularLocation>
        <location evidence="1">Endomembrane system</location>
        <topology evidence="1">Multi-pass membrane protein</topology>
    </subcellularLocation>
</comment>